<dbReference type="PANTHER" id="PTHR11766">
    <property type="entry name" value="TYROSYL-TRNA SYNTHETASE"/>
    <property type="match status" value="1"/>
</dbReference>
<evidence type="ECO:0000256" key="11">
    <source>
        <dbReference type="RuleBase" id="RU363036"/>
    </source>
</evidence>
<evidence type="ECO:0000256" key="7">
    <source>
        <dbReference type="ARBA" id="ARBA00023146"/>
    </source>
</evidence>
<dbReference type="Gene3D" id="1.10.240.10">
    <property type="entry name" value="Tyrosyl-Transfer RNA Synthetase"/>
    <property type="match status" value="1"/>
</dbReference>
<name>A0ABP9X622_9CHLR</name>
<dbReference type="NCBIfam" id="TIGR00234">
    <property type="entry name" value="tyrS"/>
    <property type="match status" value="1"/>
</dbReference>
<keyword evidence="4 11" id="KW-0067">ATP-binding</keyword>
<evidence type="ECO:0000313" key="13">
    <source>
        <dbReference type="EMBL" id="GAA5530842.1"/>
    </source>
</evidence>
<keyword evidence="3 11" id="KW-0547">Nucleotide-binding</keyword>
<organism evidence="13 14">
    <name type="scientific">Herpetosiphon gulosus</name>
    <dbReference type="NCBI Taxonomy" id="1973496"/>
    <lineage>
        <taxon>Bacteria</taxon>
        <taxon>Bacillati</taxon>
        <taxon>Chloroflexota</taxon>
        <taxon>Chloroflexia</taxon>
        <taxon>Herpetosiphonales</taxon>
        <taxon>Herpetosiphonaceae</taxon>
        <taxon>Herpetosiphon</taxon>
    </lineage>
</organism>
<keyword evidence="2 11" id="KW-0436">Ligase</keyword>
<sequence length="393" mass="43980">MLTIDEILSRGVSEVIVEANVRRKLNAGKPLRLKLGIDPTRSDIHIGHAVALRKMRQFQELGHTVVLIVGDWTAQIGDPTGRDESRPRLTVEETKSNAKYYMDQVFKVIDPAKTEVRWQSEWFGQFDLEKAFGLIGRFTVNQMLAHETFRKRYEAGQQLTVLELMYPMLQAYDSIAIKPDIEFGGTDQKFNILAGRQLMEQMGMEPQDVILVPLIIGTDGRKMSKSFNNSVDILMSPNDKYGKIMSMGDDVLPVYYEVWSDAPLAEVKAMPEAIKTGSVNPRDLKMQLARDIIRQLDGEAAAAEAEAEFIRVFQQRDLPTDMPEVALSEATNIVDLLVSTKLAASKGEARRLIDGGGVRLAGEKIGSYDSLIQPIGEQILQVGRRKFVKLLGN</sequence>
<evidence type="ECO:0000256" key="5">
    <source>
        <dbReference type="ARBA" id="ARBA00022884"/>
    </source>
</evidence>
<dbReference type="SUPFAM" id="SSF55174">
    <property type="entry name" value="Alpha-L RNA-binding motif"/>
    <property type="match status" value="1"/>
</dbReference>
<dbReference type="InterPro" id="IPR024088">
    <property type="entry name" value="Tyr-tRNA-ligase_bac-type"/>
</dbReference>
<dbReference type="InterPro" id="IPR036986">
    <property type="entry name" value="S4_RNA-bd_sf"/>
</dbReference>
<evidence type="ECO:0000256" key="2">
    <source>
        <dbReference type="ARBA" id="ARBA00022598"/>
    </source>
</evidence>
<proteinExistence type="inferred from homology"/>
<evidence type="ECO:0000256" key="3">
    <source>
        <dbReference type="ARBA" id="ARBA00022741"/>
    </source>
</evidence>
<reference evidence="13 14" key="1">
    <citation type="submission" date="2024-02" db="EMBL/GenBank/DDBJ databases">
        <title>Herpetosiphon gulosus NBRC 112829.</title>
        <authorList>
            <person name="Ichikawa N."/>
            <person name="Katano-Makiyama Y."/>
            <person name="Hidaka K."/>
        </authorList>
    </citation>
    <scope>NUCLEOTIDE SEQUENCE [LARGE SCALE GENOMIC DNA]</scope>
    <source>
        <strain evidence="13 14">NBRC 112829</strain>
    </source>
</reference>
<dbReference type="InterPro" id="IPR014729">
    <property type="entry name" value="Rossmann-like_a/b/a_fold"/>
</dbReference>
<gene>
    <name evidence="13" type="primary">tyrS</name>
    <name evidence="13" type="ORF">Hgul01_04665</name>
</gene>
<dbReference type="EC" id="6.1.1.1" evidence="1 9"/>
<evidence type="ECO:0000259" key="12">
    <source>
        <dbReference type="Pfam" id="PF22421"/>
    </source>
</evidence>
<comment type="caution">
    <text evidence="13">The sequence shown here is derived from an EMBL/GenBank/DDBJ whole genome shotgun (WGS) entry which is preliminary data.</text>
</comment>
<keyword evidence="5 10" id="KW-0694">RNA-binding</keyword>
<dbReference type="InterPro" id="IPR002307">
    <property type="entry name" value="Tyr-tRNA-ligase"/>
</dbReference>
<dbReference type="CDD" id="cd00165">
    <property type="entry name" value="S4"/>
    <property type="match status" value="1"/>
</dbReference>
<dbReference type="PROSITE" id="PS50889">
    <property type="entry name" value="S4"/>
    <property type="match status" value="1"/>
</dbReference>
<evidence type="ECO:0000256" key="6">
    <source>
        <dbReference type="ARBA" id="ARBA00022917"/>
    </source>
</evidence>
<dbReference type="PANTHER" id="PTHR11766:SF1">
    <property type="entry name" value="TYROSINE--TRNA LIGASE"/>
    <property type="match status" value="1"/>
</dbReference>
<keyword evidence="6 11" id="KW-0648">Protein biosynthesis</keyword>
<keyword evidence="14" id="KW-1185">Reference proteome</keyword>
<dbReference type="PRINTS" id="PR01040">
    <property type="entry name" value="TRNASYNTHTYR"/>
</dbReference>
<dbReference type="InterPro" id="IPR054608">
    <property type="entry name" value="SYY-like_C"/>
</dbReference>
<evidence type="ECO:0000256" key="1">
    <source>
        <dbReference type="ARBA" id="ARBA00013160"/>
    </source>
</evidence>
<dbReference type="Proteomes" id="UP001428290">
    <property type="component" value="Unassembled WGS sequence"/>
</dbReference>
<keyword evidence="7 11" id="KW-0030">Aminoacyl-tRNA synthetase</keyword>
<dbReference type="Gene3D" id="3.40.50.620">
    <property type="entry name" value="HUPs"/>
    <property type="match status" value="1"/>
</dbReference>
<feature type="domain" description="Tyrosine--tRNA ligase SYY-like C-terminal" evidence="12">
    <location>
        <begin position="320"/>
        <end position="373"/>
    </location>
</feature>
<dbReference type="CDD" id="cd00805">
    <property type="entry name" value="TyrRS_core"/>
    <property type="match status" value="1"/>
</dbReference>
<dbReference type="RefSeq" id="WP_345724440.1">
    <property type="nucleotide sequence ID" value="NZ_BAABRU010000025.1"/>
</dbReference>
<dbReference type="InterPro" id="IPR002305">
    <property type="entry name" value="aa-tRNA-synth_Ic"/>
</dbReference>
<dbReference type="SUPFAM" id="SSF52374">
    <property type="entry name" value="Nucleotidylyl transferase"/>
    <property type="match status" value="1"/>
</dbReference>
<comment type="catalytic activity">
    <reaction evidence="8">
        <text>tRNA(Tyr) + L-tyrosine + ATP = L-tyrosyl-tRNA(Tyr) + AMP + diphosphate + H(+)</text>
        <dbReference type="Rhea" id="RHEA:10220"/>
        <dbReference type="Rhea" id="RHEA-COMP:9706"/>
        <dbReference type="Rhea" id="RHEA-COMP:9707"/>
        <dbReference type="ChEBI" id="CHEBI:15378"/>
        <dbReference type="ChEBI" id="CHEBI:30616"/>
        <dbReference type="ChEBI" id="CHEBI:33019"/>
        <dbReference type="ChEBI" id="CHEBI:58315"/>
        <dbReference type="ChEBI" id="CHEBI:78442"/>
        <dbReference type="ChEBI" id="CHEBI:78536"/>
        <dbReference type="ChEBI" id="CHEBI:456215"/>
        <dbReference type="EC" id="6.1.1.1"/>
    </reaction>
</comment>
<dbReference type="Pfam" id="PF22421">
    <property type="entry name" value="SYY_C-terminal"/>
    <property type="match status" value="1"/>
</dbReference>
<accession>A0ABP9X622</accession>
<evidence type="ECO:0000256" key="4">
    <source>
        <dbReference type="ARBA" id="ARBA00022840"/>
    </source>
</evidence>
<dbReference type="EMBL" id="BAABRU010000025">
    <property type="protein sequence ID" value="GAA5530842.1"/>
    <property type="molecule type" value="Genomic_DNA"/>
</dbReference>
<dbReference type="Gene3D" id="3.10.290.10">
    <property type="entry name" value="RNA-binding S4 domain"/>
    <property type="match status" value="1"/>
</dbReference>
<evidence type="ECO:0000313" key="14">
    <source>
        <dbReference type="Proteomes" id="UP001428290"/>
    </source>
</evidence>
<protein>
    <recommendedName>
        <fullName evidence="1 9">Tyrosine--tRNA ligase</fullName>
        <ecNumber evidence="1 9">6.1.1.1</ecNumber>
    </recommendedName>
</protein>
<comment type="similarity">
    <text evidence="11">Belongs to the class-I aminoacyl-tRNA synthetase family.</text>
</comment>
<evidence type="ECO:0000256" key="9">
    <source>
        <dbReference type="NCBIfam" id="TIGR00234"/>
    </source>
</evidence>
<dbReference type="Pfam" id="PF00579">
    <property type="entry name" value="tRNA-synt_1b"/>
    <property type="match status" value="1"/>
</dbReference>
<evidence type="ECO:0000256" key="10">
    <source>
        <dbReference type="PROSITE-ProRule" id="PRU00182"/>
    </source>
</evidence>
<evidence type="ECO:0000256" key="8">
    <source>
        <dbReference type="ARBA" id="ARBA00048248"/>
    </source>
</evidence>
<dbReference type="GO" id="GO:0016874">
    <property type="term" value="F:ligase activity"/>
    <property type="evidence" value="ECO:0007669"/>
    <property type="project" value="UniProtKB-KW"/>
</dbReference>